<sequence length="100" mass="11523">MTKMAVLHIITHDDSHLKEDCAIWLTLVADHHNAVVLQEPEEFLPAAFYLTHQEKRLANPAVFYQRTLQTYHLFSRSPPVGGITHSDFIFKRNPKNLIST</sequence>
<protein>
    <submittedName>
        <fullName evidence="1">Uncharacterized protein</fullName>
    </submittedName>
</protein>
<name>A0A4Q0P1V4_9FLAO</name>
<dbReference type="AlphaFoldDB" id="A0A4Q0P1V4"/>
<comment type="caution">
    <text evidence="1">The sequence shown here is derived from an EMBL/GenBank/DDBJ whole genome shotgun (WGS) entry which is preliminary data.</text>
</comment>
<accession>A0A4Q0P1V4</accession>
<gene>
    <name evidence="1" type="ORF">DSL99_4119</name>
</gene>
<dbReference type="EMBL" id="QOVL01000038">
    <property type="protein sequence ID" value="RXG20427.1"/>
    <property type="molecule type" value="Genomic_DNA"/>
</dbReference>
<evidence type="ECO:0000313" key="1">
    <source>
        <dbReference type="EMBL" id="RXG20427.1"/>
    </source>
</evidence>
<organism evidence="1 2">
    <name type="scientific">Leeuwenhoekiella marinoflava</name>
    <dbReference type="NCBI Taxonomy" id="988"/>
    <lineage>
        <taxon>Bacteria</taxon>
        <taxon>Pseudomonadati</taxon>
        <taxon>Bacteroidota</taxon>
        <taxon>Flavobacteriia</taxon>
        <taxon>Flavobacteriales</taxon>
        <taxon>Flavobacteriaceae</taxon>
        <taxon>Leeuwenhoekiella</taxon>
    </lineage>
</organism>
<reference evidence="1 2" key="1">
    <citation type="submission" date="2018-07" db="EMBL/GenBank/DDBJ databases">
        <title>Leeuwenhoekiella genomics.</title>
        <authorList>
            <person name="Tahon G."/>
            <person name="Willems A."/>
        </authorList>
    </citation>
    <scope>NUCLEOTIDE SEQUENCE [LARGE SCALE GENOMIC DNA]</scope>
    <source>
        <strain evidence="1 2">LMG 1345</strain>
    </source>
</reference>
<dbReference type="Proteomes" id="UP000290608">
    <property type="component" value="Unassembled WGS sequence"/>
</dbReference>
<proteinExistence type="predicted"/>
<dbReference type="RefSeq" id="WP_128759416.1">
    <property type="nucleotide sequence ID" value="NZ_JBALUR010000027.1"/>
</dbReference>
<evidence type="ECO:0000313" key="2">
    <source>
        <dbReference type="Proteomes" id="UP000290608"/>
    </source>
</evidence>